<dbReference type="PRINTS" id="PR01590">
    <property type="entry name" value="HTHFIS"/>
</dbReference>
<dbReference type="InterPro" id="IPR027417">
    <property type="entry name" value="P-loop_NTPase"/>
</dbReference>
<dbReference type="PANTHER" id="PTHR32071">
    <property type="entry name" value="TRANSCRIPTIONAL REGULATORY PROTEIN"/>
    <property type="match status" value="1"/>
</dbReference>
<dbReference type="InterPro" id="IPR009057">
    <property type="entry name" value="Homeodomain-like_sf"/>
</dbReference>
<reference evidence="8 9" key="1">
    <citation type="submission" date="2024-11" db="EMBL/GenBank/DDBJ databases">
        <authorList>
            <person name="Kaparullina E.N."/>
            <person name="Delegan Y.A."/>
            <person name="Doronina N.V."/>
        </authorList>
    </citation>
    <scope>NUCLEOTIDE SEQUENCE [LARGE SCALE GENOMIC DNA]</scope>
    <source>
        <strain evidence="8 9">7sh_L</strain>
    </source>
</reference>
<dbReference type="RefSeq" id="WP_400878682.1">
    <property type="nucleotide sequence ID" value="NZ_JBIWXY010000001.1"/>
</dbReference>
<dbReference type="EMBL" id="JBIWXY010000001">
    <property type="protein sequence ID" value="MFJ5445020.1"/>
    <property type="molecule type" value="Genomic_DNA"/>
</dbReference>
<dbReference type="InterPro" id="IPR025944">
    <property type="entry name" value="Sigma_54_int_dom_CS"/>
</dbReference>
<dbReference type="SUPFAM" id="SSF52172">
    <property type="entry name" value="CheY-like"/>
    <property type="match status" value="1"/>
</dbReference>
<dbReference type="Proteomes" id="UP001617669">
    <property type="component" value="Unassembled WGS sequence"/>
</dbReference>
<evidence type="ECO:0000259" key="6">
    <source>
        <dbReference type="PROSITE" id="PS50045"/>
    </source>
</evidence>
<dbReference type="PROSITE" id="PS50045">
    <property type="entry name" value="SIGMA54_INTERACT_4"/>
    <property type="match status" value="1"/>
</dbReference>
<keyword evidence="2" id="KW-0067">ATP-binding</keyword>
<evidence type="ECO:0000256" key="3">
    <source>
        <dbReference type="ARBA" id="ARBA00023015"/>
    </source>
</evidence>
<evidence type="ECO:0000256" key="5">
    <source>
        <dbReference type="PROSITE-ProRule" id="PRU00169"/>
    </source>
</evidence>
<feature type="domain" description="Response regulatory" evidence="7">
    <location>
        <begin position="22"/>
        <end position="134"/>
    </location>
</feature>
<dbReference type="InterPro" id="IPR003593">
    <property type="entry name" value="AAA+_ATPase"/>
</dbReference>
<proteinExistence type="predicted"/>
<dbReference type="Gene3D" id="3.40.50.2300">
    <property type="match status" value="1"/>
</dbReference>
<gene>
    <name evidence="8" type="ORF">ACIKP9_02135</name>
</gene>
<protein>
    <submittedName>
        <fullName evidence="8">Sigma-54-dependent transcriptional regulator</fullName>
    </submittedName>
</protein>
<dbReference type="SMART" id="SM00448">
    <property type="entry name" value="REC"/>
    <property type="match status" value="1"/>
</dbReference>
<dbReference type="InterPro" id="IPR058031">
    <property type="entry name" value="AAA_lid_NorR"/>
</dbReference>
<comment type="caution">
    <text evidence="8">The sequence shown here is derived from an EMBL/GenBank/DDBJ whole genome shotgun (WGS) entry which is preliminary data.</text>
</comment>
<dbReference type="Pfam" id="PF00072">
    <property type="entry name" value="Response_reg"/>
    <property type="match status" value="1"/>
</dbReference>
<evidence type="ECO:0000313" key="9">
    <source>
        <dbReference type="Proteomes" id="UP001617669"/>
    </source>
</evidence>
<dbReference type="Pfam" id="PF25601">
    <property type="entry name" value="AAA_lid_14"/>
    <property type="match status" value="1"/>
</dbReference>
<dbReference type="SMART" id="SM00382">
    <property type="entry name" value="AAA"/>
    <property type="match status" value="1"/>
</dbReference>
<keyword evidence="4" id="KW-0804">Transcription</keyword>
<sequence>MQAQAPGQEQKFKPGRVSPKVRVLLVEDEVIFARAVAKRLQQAGYDCEHAATLEDGRELVRQMAPDLVLLDMRLPDGNGLDLLPELVSKGIAVISMTAYGEVTDAVYAMKLGATDYLKKPVDLEELLLAVEKAQTATQLKHHLDYSRQRNMHASEGVELLGDSPAVSSVRAQIERFAQLVSLSDAIPPTVLIQGETGTGKDVAARLLHLSCANSDRPFVHVDCASLPAELIESELFGHEKGAFTSAQASRYGLIEAAEDGTLFLDEIGELPLPLQAKLLNVLERRRVRRLGSTKEHPVQARFVAATNRDLHQMVLEGRFRSDLFYRLNVLTMHMPPLRERGDDILLLAKHFATQTERRYGLQPRPFSIEASHMIRDYQWPGNVRELKHQVSRAVLLSRESQIMSHDLALPGSLQAAPPMVTPEPGVTLESAEKVLIENALRQSNNNVSEAARQLGITRMAMRYRMERHGLKL</sequence>
<keyword evidence="1" id="KW-0547">Nucleotide-binding</keyword>
<keyword evidence="5" id="KW-0597">Phosphoprotein</keyword>
<evidence type="ECO:0000256" key="4">
    <source>
        <dbReference type="ARBA" id="ARBA00023163"/>
    </source>
</evidence>
<evidence type="ECO:0000256" key="1">
    <source>
        <dbReference type="ARBA" id="ARBA00022741"/>
    </source>
</evidence>
<keyword evidence="3" id="KW-0805">Transcription regulation</keyword>
<dbReference type="Pfam" id="PF00158">
    <property type="entry name" value="Sigma54_activat"/>
    <property type="match status" value="1"/>
</dbReference>
<keyword evidence="9" id="KW-1185">Reference proteome</keyword>
<dbReference type="SUPFAM" id="SSF52540">
    <property type="entry name" value="P-loop containing nucleoside triphosphate hydrolases"/>
    <property type="match status" value="1"/>
</dbReference>
<dbReference type="InterPro" id="IPR011006">
    <property type="entry name" value="CheY-like_superfamily"/>
</dbReference>
<dbReference type="InterPro" id="IPR002078">
    <property type="entry name" value="Sigma_54_int"/>
</dbReference>
<dbReference type="PROSITE" id="PS50110">
    <property type="entry name" value="RESPONSE_REGULATORY"/>
    <property type="match status" value="1"/>
</dbReference>
<feature type="modified residue" description="4-aspartylphosphate" evidence="5">
    <location>
        <position position="71"/>
    </location>
</feature>
<accession>A0ABW8GI14</accession>
<dbReference type="SUPFAM" id="SSF46689">
    <property type="entry name" value="Homeodomain-like"/>
    <property type="match status" value="1"/>
</dbReference>
<dbReference type="Gene3D" id="3.40.50.300">
    <property type="entry name" value="P-loop containing nucleotide triphosphate hydrolases"/>
    <property type="match status" value="1"/>
</dbReference>
<evidence type="ECO:0000259" key="7">
    <source>
        <dbReference type="PROSITE" id="PS50110"/>
    </source>
</evidence>
<dbReference type="InterPro" id="IPR002197">
    <property type="entry name" value="HTH_Fis"/>
</dbReference>
<dbReference type="Gene3D" id="1.10.10.60">
    <property type="entry name" value="Homeodomain-like"/>
    <property type="match status" value="1"/>
</dbReference>
<dbReference type="CDD" id="cd00009">
    <property type="entry name" value="AAA"/>
    <property type="match status" value="1"/>
</dbReference>
<dbReference type="Pfam" id="PF02954">
    <property type="entry name" value="HTH_8"/>
    <property type="match status" value="1"/>
</dbReference>
<evidence type="ECO:0000256" key="2">
    <source>
        <dbReference type="ARBA" id="ARBA00022840"/>
    </source>
</evidence>
<dbReference type="InterPro" id="IPR001789">
    <property type="entry name" value="Sig_transdc_resp-reg_receiver"/>
</dbReference>
<name>A0ABW8GI14_9PROT</name>
<dbReference type="PROSITE" id="PS00688">
    <property type="entry name" value="SIGMA54_INTERACT_3"/>
    <property type="match status" value="1"/>
</dbReference>
<dbReference type="Gene3D" id="1.10.8.60">
    <property type="match status" value="1"/>
</dbReference>
<feature type="domain" description="Sigma-54 factor interaction" evidence="6">
    <location>
        <begin position="159"/>
        <end position="395"/>
    </location>
</feature>
<evidence type="ECO:0000313" key="8">
    <source>
        <dbReference type="EMBL" id="MFJ5445020.1"/>
    </source>
</evidence>
<organism evidence="8 9">
    <name type="scientific">Methylobacillus methanolivorans</name>
    <dbReference type="NCBI Taxonomy" id="1848927"/>
    <lineage>
        <taxon>Bacteria</taxon>
        <taxon>Pseudomonadati</taxon>
        <taxon>Pseudomonadota</taxon>
        <taxon>Betaproteobacteria</taxon>
        <taxon>Nitrosomonadales</taxon>
        <taxon>Methylophilaceae</taxon>
        <taxon>Methylobacillus</taxon>
    </lineage>
</organism>